<protein>
    <submittedName>
        <fullName evidence="2">AAA domain-containing protein</fullName>
    </submittedName>
</protein>
<dbReference type="AlphaFoldDB" id="A0A1X7MUI5"/>
<accession>A0A1X7MUI5</accession>
<evidence type="ECO:0000259" key="1">
    <source>
        <dbReference type="Pfam" id="PF13166"/>
    </source>
</evidence>
<evidence type="ECO:0000313" key="2">
    <source>
        <dbReference type="EMBL" id="SMH28001.1"/>
    </source>
</evidence>
<dbReference type="PANTHER" id="PTHR32182">
    <property type="entry name" value="DNA REPLICATION AND REPAIR PROTEIN RECF"/>
    <property type="match status" value="1"/>
</dbReference>
<dbReference type="GO" id="GO:0006302">
    <property type="term" value="P:double-strand break repair"/>
    <property type="evidence" value="ECO:0007669"/>
    <property type="project" value="TreeGrafter"/>
</dbReference>
<reference evidence="2 3" key="1">
    <citation type="submission" date="2017-04" db="EMBL/GenBank/DDBJ databases">
        <authorList>
            <person name="Afonso C.L."/>
            <person name="Miller P.J."/>
            <person name="Scott M.A."/>
            <person name="Spackman E."/>
            <person name="Goraichik I."/>
            <person name="Dimitrov K.M."/>
            <person name="Suarez D.L."/>
            <person name="Swayne D.E."/>
        </authorList>
    </citation>
    <scope>NUCLEOTIDE SEQUENCE [LARGE SCALE GENOMIC DNA]</scope>
    <source>
        <strain evidence="2 3">B5P</strain>
    </source>
</reference>
<feature type="domain" description="Protein CR006 P-loop" evidence="1">
    <location>
        <begin position="555"/>
        <end position="721"/>
    </location>
</feature>
<dbReference type="RefSeq" id="WP_085462868.1">
    <property type="nucleotide sequence ID" value="NZ_FXBL01000004.1"/>
</dbReference>
<dbReference type="GO" id="GO:0000731">
    <property type="term" value="P:DNA synthesis involved in DNA repair"/>
    <property type="evidence" value="ECO:0007669"/>
    <property type="project" value="TreeGrafter"/>
</dbReference>
<dbReference type="SUPFAM" id="SSF52540">
    <property type="entry name" value="P-loop containing nucleoside triphosphate hydrolases"/>
    <property type="match status" value="1"/>
</dbReference>
<dbReference type="Gene3D" id="3.40.50.300">
    <property type="entry name" value="P-loop containing nucleotide triphosphate hydrolases"/>
    <property type="match status" value="2"/>
</dbReference>
<dbReference type="EMBL" id="FXBL01000004">
    <property type="protein sequence ID" value="SMH28001.1"/>
    <property type="molecule type" value="Genomic_DNA"/>
</dbReference>
<keyword evidence="3" id="KW-1185">Reference proteome</keyword>
<organism evidence="2 3">
    <name type="scientific">Mesorhizobium australicum</name>
    <dbReference type="NCBI Taxonomy" id="536018"/>
    <lineage>
        <taxon>Bacteria</taxon>
        <taxon>Pseudomonadati</taxon>
        <taxon>Pseudomonadota</taxon>
        <taxon>Alphaproteobacteria</taxon>
        <taxon>Hyphomicrobiales</taxon>
        <taxon>Phyllobacteriaceae</taxon>
        <taxon>Mesorhizobium</taxon>
    </lineage>
</organism>
<dbReference type="Pfam" id="PF13166">
    <property type="entry name" value="AAA_13"/>
    <property type="match status" value="1"/>
</dbReference>
<sequence length="882" mass="96925">MAEAAKQAQEEGEETSSEAEALADILAWSVECPKWQRDALRRLCTKNALEEADYKELTALYKSGGEGAVPLAAVHIPDPQAATVAVTLRDIHDVEHVNALKAGERLSFDKAGLTVVYGDNGSGKSGYARILKKVCRARTPPKGDRILPNIYTAKPGTPKAVIDFVANDQNKSETWSGDNPADPLLSSVSVFDSRTANVHVDEVNDVAYTPFPMRVLERLAEACQEVKKRISADIAAVEQQTPEAVKQPRTHEGTATARLIEGLNGNTKEQDVRDLATLNDKEKARLETLKADLGNDPLKVARRIEGQRDKLAEAGRAFAKLEGAITDEEAERLSGLYADYQAARRAAIAAAGDLFADEPLPDAGSEVWRALWEAARDYSTQKAYPELTFPVTSDGSRCVLCQQELDAEAADRMTRFEKFVKDETRRKEELAQAAYDECLSGFAGADIAARDVAAAAAFVCDELDDGDLAAAVRRAFVSAKWRLRAILRYHAEDETAPLPPVAAWPGEAVAAHDTALSERISALRAEDESGERARLTAELHALSDREWLAAVQEDVIAEIGRRKKIATLKARAKDTATNKITTKSGEIAEQLVTNTLRAEFAREIDKLGVAGLAIELRKEKSSYGVPHFRVSLIRKPDAKVGEVLSEGEHRCVALAAFMAELATTESRSAIVFDDPVSSLDHMHREAVAKRLAAEGEHRQIIVLTHDIAFLFLLDQECREKGTHIAFRSVTRTDDHAGFVQPDPPARAQPIEKVIEGMQKQLDNQKILYERGDHDGWERAVDALQKRLRSTWERAVEEAVGPVLKRLSNKVETRGLAKLTALTIEDCAAMRKAYGRCSVLLHSSADALNSPLPKPDAVQQEITALKEWVEDIKARQAKIEYLQ</sequence>
<dbReference type="InterPro" id="IPR027417">
    <property type="entry name" value="P-loop_NTPase"/>
</dbReference>
<gene>
    <name evidence="2" type="ORF">SAMN02982922_0697</name>
</gene>
<evidence type="ECO:0000313" key="3">
    <source>
        <dbReference type="Proteomes" id="UP000193083"/>
    </source>
</evidence>
<dbReference type="PANTHER" id="PTHR32182:SF22">
    <property type="entry name" value="ATP-DEPENDENT ENDONUCLEASE, OLD FAMILY-RELATED"/>
    <property type="match status" value="1"/>
</dbReference>
<dbReference type="CDD" id="cd00267">
    <property type="entry name" value="ABC_ATPase"/>
    <property type="match status" value="1"/>
</dbReference>
<dbReference type="OrthoDB" id="9789562at2"/>
<proteinExistence type="predicted"/>
<dbReference type="InterPro" id="IPR026866">
    <property type="entry name" value="CR006_AAA"/>
</dbReference>
<name>A0A1X7MUI5_9HYPH</name>
<dbReference type="Proteomes" id="UP000193083">
    <property type="component" value="Unassembled WGS sequence"/>
</dbReference>